<accession>A0A0D3R3N9</accession>
<protein>
    <submittedName>
        <fullName evidence="5">eIF-2 alpha-like protein</fullName>
    </submittedName>
</protein>
<name>A0A0D3R3N9_FRG3V</name>
<dbReference type="PANTHER" id="PTHR10602:SF0">
    <property type="entry name" value="EUKARYOTIC TRANSLATION INITIATION FACTOR 2 SUBUNIT 1"/>
    <property type="match status" value="1"/>
</dbReference>
<evidence type="ECO:0000256" key="1">
    <source>
        <dbReference type="ARBA" id="ARBA00007223"/>
    </source>
</evidence>
<dbReference type="Proteomes" id="UP000171816">
    <property type="component" value="Segment"/>
</dbReference>
<keyword evidence="2" id="KW-0396">Initiation factor</keyword>
<organism evidence="5 6">
    <name type="scientific">German gecko ranavirus</name>
    <dbReference type="NCBI Taxonomy" id="1620702"/>
    <lineage>
        <taxon>Viruses</taxon>
        <taxon>Varidnaviria</taxon>
        <taxon>Bamfordvirae</taxon>
        <taxon>Nucleocytoviricota</taxon>
        <taxon>Megaviricetes</taxon>
        <taxon>Pimascovirales</taxon>
        <taxon>Pimascovirales incertae sedis</taxon>
        <taxon>Iridoviridae</taxon>
        <taxon>Alphairidovirinae</taxon>
        <taxon>Ranavirus</taxon>
        <taxon>Ranavirus rana1</taxon>
        <taxon>Frog virus 3</taxon>
    </lineage>
</organism>
<evidence type="ECO:0000259" key="4">
    <source>
        <dbReference type="PROSITE" id="PS50126"/>
    </source>
</evidence>
<evidence type="ECO:0000256" key="3">
    <source>
        <dbReference type="ARBA" id="ARBA00022917"/>
    </source>
</evidence>
<evidence type="ECO:0000313" key="5">
    <source>
        <dbReference type="EMBL" id="AJR29180.1"/>
    </source>
</evidence>
<keyword evidence="3" id="KW-0648">Protein biosynthesis</keyword>
<dbReference type="GO" id="GO:0043022">
    <property type="term" value="F:ribosome binding"/>
    <property type="evidence" value="ECO:0007669"/>
    <property type="project" value="TreeGrafter"/>
</dbReference>
<dbReference type="Gene3D" id="2.40.50.140">
    <property type="entry name" value="Nucleic acid-binding proteins"/>
    <property type="match status" value="1"/>
</dbReference>
<dbReference type="InterPro" id="IPR011488">
    <property type="entry name" value="TIF_2_asu"/>
</dbReference>
<dbReference type="InterPro" id="IPR003029">
    <property type="entry name" value="S1_domain"/>
</dbReference>
<reference evidence="5 6" key="1">
    <citation type="journal article" date="2015" name="PLoS ONE">
        <title>Phylogeny and differentiation of reptilian and amphibian ranaviruses detected in europe.</title>
        <authorList>
            <person name="Stohr A.C."/>
            <person name="Lopez-Bueno A."/>
            <person name="Blahak S."/>
            <person name="Caeiro M.F."/>
            <person name="Rosa G.M."/>
            <person name="Alves de Matos A.P."/>
            <person name="Martel A."/>
            <person name="Alejo A."/>
            <person name="Marschang R.E."/>
        </authorList>
    </citation>
    <scope>NUCLEOTIDE SEQUENCE [LARGE SCALE GENOMIC DNA]</scope>
    <source>
        <strain evidence="5">2000/99</strain>
    </source>
</reference>
<feature type="domain" description="S1 motif" evidence="4">
    <location>
        <begin position="15"/>
        <end position="89"/>
    </location>
</feature>
<proteinExistence type="inferred from homology"/>
<dbReference type="InterPro" id="IPR012340">
    <property type="entry name" value="NA-bd_OB-fold"/>
</dbReference>
<comment type="similarity">
    <text evidence="1">Belongs to the eIF-2-alpha family.</text>
</comment>
<dbReference type="GO" id="GO:0003723">
    <property type="term" value="F:RNA binding"/>
    <property type="evidence" value="ECO:0007669"/>
    <property type="project" value="InterPro"/>
</dbReference>
<sequence>MAHNRFYNEILPRQGDVTMCRVLPHSDSWDEGVYVSMMEYGNVEGYVAIGVENYRAIRKRFRKLAPSAKMCMTVLRVDRKKGYVDLDDRAVNADQAYECCSRYQLRRTEMAVAKRAAEYAGVKGSAVYDFLDETVRALRPGSLMSETGGLKISSDLKQLLKEFGAEAGLDRAGRAEAVVRVPDAFFGHVLRGVTNAYDAMKEMRPDSGVNVAVYPPERGVVAVTVMAGDSEAAYWGLHTVLSEVREVVKAAGGGLCPFVEKKSYIEQKRP</sequence>
<dbReference type="SUPFAM" id="SSF50249">
    <property type="entry name" value="Nucleic acid-binding proteins"/>
    <property type="match status" value="1"/>
</dbReference>
<dbReference type="PANTHER" id="PTHR10602">
    <property type="entry name" value="EUKARYOTIC TRANSLATION INITIATION FACTOR 2 SUBUNIT 1"/>
    <property type="match status" value="1"/>
</dbReference>
<dbReference type="PROSITE" id="PS50126">
    <property type="entry name" value="S1"/>
    <property type="match status" value="1"/>
</dbReference>
<evidence type="ECO:0000313" key="6">
    <source>
        <dbReference type="Proteomes" id="UP000171816"/>
    </source>
</evidence>
<evidence type="ECO:0000256" key="2">
    <source>
        <dbReference type="ARBA" id="ARBA00022540"/>
    </source>
</evidence>
<dbReference type="EMBL" id="KP266742">
    <property type="protein sequence ID" value="AJR29180.1"/>
    <property type="molecule type" value="Genomic_DNA"/>
</dbReference>
<gene>
    <name evidence="5" type="ORF">GGRV_ORF22R</name>
</gene>